<dbReference type="RefSeq" id="WP_275033804.1">
    <property type="nucleotide sequence ID" value="NZ_CP118615.1"/>
</dbReference>
<dbReference type="SUPFAM" id="SSF52540">
    <property type="entry name" value="P-loop containing nucleoside triphosphate hydrolases"/>
    <property type="match status" value="1"/>
</dbReference>
<dbReference type="EMBL" id="CP118615">
    <property type="protein sequence ID" value="WDZ86930.1"/>
    <property type="molecule type" value="Genomic_DNA"/>
</dbReference>
<organism evidence="1 2">
    <name type="scientific">Micromonospora cathayae</name>
    <dbReference type="NCBI Taxonomy" id="3028804"/>
    <lineage>
        <taxon>Bacteria</taxon>
        <taxon>Bacillati</taxon>
        <taxon>Actinomycetota</taxon>
        <taxon>Actinomycetes</taxon>
        <taxon>Micromonosporales</taxon>
        <taxon>Micromonosporaceae</taxon>
        <taxon>Micromonospora</taxon>
    </lineage>
</organism>
<protein>
    <recommendedName>
        <fullName evidence="3">AAA+ ATPase domain-containing protein</fullName>
    </recommendedName>
</protein>
<dbReference type="InterPro" id="IPR027417">
    <property type="entry name" value="P-loop_NTPase"/>
</dbReference>
<accession>A0ABY7ZV54</accession>
<evidence type="ECO:0008006" key="3">
    <source>
        <dbReference type="Google" id="ProtNLM"/>
    </source>
</evidence>
<evidence type="ECO:0000313" key="1">
    <source>
        <dbReference type="EMBL" id="WDZ86930.1"/>
    </source>
</evidence>
<gene>
    <name evidence="1" type="ORF">PVK37_11280</name>
</gene>
<proteinExistence type="predicted"/>
<name>A0ABY7ZV54_9ACTN</name>
<dbReference type="Proteomes" id="UP001219605">
    <property type="component" value="Chromosome"/>
</dbReference>
<reference evidence="1 2" key="1">
    <citation type="submission" date="2023-02" db="EMBL/GenBank/DDBJ databases">
        <authorList>
            <person name="Mo P."/>
        </authorList>
    </citation>
    <scope>NUCLEOTIDE SEQUENCE [LARGE SCALE GENOMIC DNA]</scope>
    <source>
        <strain evidence="1 2">HUAS 3</strain>
    </source>
</reference>
<keyword evidence="2" id="KW-1185">Reference proteome</keyword>
<evidence type="ECO:0000313" key="2">
    <source>
        <dbReference type="Proteomes" id="UP001219605"/>
    </source>
</evidence>
<sequence>MTGVLNSTHEPAERIPTNPFAVPGLMRPVAPLNPVRNDRHVAFYVPVDNTETAFQQFKAEFGEPSYLADTGRLVVVTGDKSCGKTALINRCAHWLRERLVPVGLHGEVIDLTREARDNQTMAERRARVCAALVDQLYERRLLVSELVREMRSEPDDVYRNLAGCLVAGLVPIVLLPPSADLTEELVDYANYARRRIVFVGETSDGLSEERRQRVDQAGEAGAVHLAVSRLGTHDASRFAEERLRTVPEGVLPRVAPAALDQFTATRQRVSIGEVQRLLYGMYEELRVKSDRPDEVTYQHILEYFIRIAILLEQP</sequence>